<dbReference type="InterPro" id="IPR051941">
    <property type="entry name" value="BG_Antigen-Binding_Lectin"/>
</dbReference>
<proteinExistence type="predicted"/>
<reference evidence="1 2" key="1">
    <citation type="submission" date="2024-10" db="EMBL/GenBank/DDBJ databases">
        <title>Updated reference genomes for cyclostephanoid diatoms.</title>
        <authorList>
            <person name="Roberts W.R."/>
            <person name="Alverson A.J."/>
        </authorList>
    </citation>
    <scope>NUCLEOTIDE SEQUENCE [LARGE SCALE GENOMIC DNA]</scope>
    <source>
        <strain evidence="1 2">AJA010-31</strain>
    </source>
</reference>
<dbReference type="PANTHER" id="PTHR45713">
    <property type="entry name" value="FTP DOMAIN-CONTAINING PROTEIN"/>
    <property type="match status" value="1"/>
</dbReference>
<dbReference type="Gene3D" id="2.60.120.260">
    <property type="entry name" value="Galactose-binding domain-like"/>
    <property type="match status" value="2"/>
</dbReference>
<dbReference type="InterPro" id="IPR008979">
    <property type="entry name" value="Galactose-bd-like_sf"/>
</dbReference>
<dbReference type="AlphaFoldDB" id="A0ABD3QJ12"/>
<accession>A0ABD3QJ12</accession>
<organism evidence="1 2">
    <name type="scientific">Cyclotella atomus</name>
    <dbReference type="NCBI Taxonomy" id="382360"/>
    <lineage>
        <taxon>Eukaryota</taxon>
        <taxon>Sar</taxon>
        <taxon>Stramenopiles</taxon>
        <taxon>Ochrophyta</taxon>
        <taxon>Bacillariophyta</taxon>
        <taxon>Coscinodiscophyceae</taxon>
        <taxon>Thalassiosirophycidae</taxon>
        <taxon>Stephanodiscales</taxon>
        <taxon>Stephanodiscaceae</taxon>
        <taxon>Cyclotella</taxon>
    </lineage>
</organism>
<evidence type="ECO:0000313" key="2">
    <source>
        <dbReference type="Proteomes" id="UP001530400"/>
    </source>
</evidence>
<keyword evidence="2" id="KW-1185">Reference proteome</keyword>
<comment type="caution">
    <text evidence="1">The sequence shown here is derived from an EMBL/GenBank/DDBJ whole genome shotgun (WGS) entry which is preliminary data.</text>
</comment>
<dbReference type="PANTHER" id="PTHR45713:SF11">
    <property type="entry name" value="FUCOLECTIN TACHYLECTIN-4 PENTRAXIN-1 DOMAIN-CONTAINING PROTEIN"/>
    <property type="match status" value="1"/>
</dbReference>
<dbReference type="EMBL" id="JALLPJ020000173">
    <property type="protein sequence ID" value="KAL3800032.1"/>
    <property type="molecule type" value="Genomic_DNA"/>
</dbReference>
<dbReference type="Proteomes" id="UP001530400">
    <property type="component" value="Unassembled WGS sequence"/>
</dbReference>
<sequence>MTDKITLPGSWWQLELKTATEVKSLEVLNRYCGGDQTDPFGCLCGLSNAEIKLYDKNKNLVYSTTIEDTCGMISVTTQFNQCYATSSPSASPVAPTASTTHNLLGCMAKKVKIQSANPSALHMFEVLVMANGNNVALNRISSQSSTPTFQTAARLASSQAIDANNSTVSHTVEEINSWRQVELQSSLVIEDVVIVNRFCGNPWDPSGTRSIGDACNQLLVLEWFTSSSGSKPTYTVRLESTTGQQLQMFKVIVYSLSGRQCGPSRNISSTLLENDKFSVYKAIDNSNSTFSYTSDSNPSWEVNLNADEIERVTIINRYCQSKADPPGCFCRLSWAKLTLLEDGAVVTTKTLGDTCNQSVVSESFI</sequence>
<dbReference type="SUPFAM" id="SSF49785">
    <property type="entry name" value="Galactose-binding domain-like"/>
    <property type="match status" value="1"/>
</dbReference>
<protein>
    <submittedName>
        <fullName evidence="1">Uncharacterized protein</fullName>
    </submittedName>
</protein>
<evidence type="ECO:0000313" key="1">
    <source>
        <dbReference type="EMBL" id="KAL3800032.1"/>
    </source>
</evidence>
<name>A0ABD3QJ12_9STRA</name>
<gene>
    <name evidence="1" type="ORF">ACHAWO_004710</name>
</gene>